<gene>
    <name evidence="1" type="ORF">ICC18_08665</name>
</gene>
<protein>
    <submittedName>
        <fullName evidence="1">Uncharacterized protein</fullName>
    </submittedName>
</protein>
<dbReference type="RefSeq" id="WP_188174006.1">
    <property type="nucleotide sequence ID" value="NZ_JACVVD010000003.1"/>
</dbReference>
<dbReference type="Gene3D" id="3.40.50.450">
    <property type="match status" value="1"/>
</dbReference>
<comment type="caution">
    <text evidence="1">The sequence shown here is derived from an EMBL/GenBank/DDBJ whole genome shotgun (WGS) entry which is preliminary data.</text>
</comment>
<dbReference type="Proteomes" id="UP000650466">
    <property type="component" value="Unassembled WGS sequence"/>
</dbReference>
<keyword evidence="2" id="KW-1185">Reference proteome</keyword>
<sequence length="243" mass="27742">MFYHALVKYSNDSQDLCTSNITKETLVDKLLIPFVNGHIVSAGNEGKIVNLKSAYSITIYNSDEKLVSEGEAKLIDKIKANEFQKNNCTKEILNEYKHKLHIHSKSDIQRKFSEIQDNVFVIMKFGDSILDSAYDGVIEPIVREFNLTPIRVDKLQDSGKITDQIIDNISSSKYVIADLSGERPNTYYEAGFAHALGKEVILTIKKGEHIHFDLSGHRFIQWETESDLRLKLKERFKSLTNNN</sequence>
<dbReference type="AlphaFoldDB" id="A0A926KNU7"/>
<evidence type="ECO:0000313" key="1">
    <source>
        <dbReference type="EMBL" id="MBD0380181.1"/>
    </source>
</evidence>
<reference evidence="1" key="1">
    <citation type="submission" date="2020-09" db="EMBL/GenBank/DDBJ databases">
        <title>Draft Genome Sequence of Paenibacillus sp. WST5.</title>
        <authorList>
            <person name="Bao Z."/>
        </authorList>
    </citation>
    <scope>NUCLEOTIDE SEQUENCE</scope>
    <source>
        <strain evidence="1">WST5</strain>
    </source>
</reference>
<organism evidence="1 2">
    <name type="scientific">Paenibacillus sedimenti</name>
    <dbReference type="NCBI Taxonomy" id="2770274"/>
    <lineage>
        <taxon>Bacteria</taxon>
        <taxon>Bacillati</taxon>
        <taxon>Bacillota</taxon>
        <taxon>Bacilli</taxon>
        <taxon>Bacillales</taxon>
        <taxon>Paenibacillaceae</taxon>
        <taxon>Paenibacillus</taxon>
    </lineage>
</organism>
<dbReference type="EMBL" id="JACVVD010000003">
    <property type="protein sequence ID" value="MBD0380181.1"/>
    <property type="molecule type" value="Genomic_DNA"/>
</dbReference>
<proteinExistence type="predicted"/>
<evidence type="ECO:0000313" key="2">
    <source>
        <dbReference type="Proteomes" id="UP000650466"/>
    </source>
</evidence>
<accession>A0A926KNU7</accession>
<name>A0A926KNU7_9BACL</name>